<dbReference type="InterPro" id="IPR001810">
    <property type="entry name" value="F-box_dom"/>
</dbReference>
<dbReference type="SMART" id="SM00256">
    <property type="entry name" value="FBOX"/>
    <property type="match status" value="1"/>
</dbReference>
<organism evidence="2 3">
    <name type="scientific">Suillus plorans</name>
    <dbReference type="NCBI Taxonomy" id="116603"/>
    <lineage>
        <taxon>Eukaryota</taxon>
        <taxon>Fungi</taxon>
        <taxon>Dikarya</taxon>
        <taxon>Basidiomycota</taxon>
        <taxon>Agaricomycotina</taxon>
        <taxon>Agaricomycetes</taxon>
        <taxon>Agaricomycetidae</taxon>
        <taxon>Boletales</taxon>
        <taxon>Suillineae</taxon>
        <taxon>Suillaceae</taxon>
        <taxon>Suillus</taxon>
    </lineage>
</organism>
<dbReference type="RefSeq" id="XP_041161774.1">
    <property type="nucleotide sequence ID" value="XM_041309303.1"/>
</dbReference>
<feature type="domain" description="F-box" evidence="1">
    <location>
        <begin position="6"/>
        <end position="54"/>
    </location>
</feature>
<dbReference type="PROSITE" id="PS50181">
    <property type="entry name" value="FBOX"/>
    <property type="match status" value="1"/>
</dbReference>
<keyword evidence="3" id="KW-1185">Reference proteome</keyword>
<dbReference type="Proteomes" id="UP000719766">
    <property type="component" value="Unassembled WGS sequence"/>
</dbReference>
<dbReference type="CDD" id="cd09917">
    <property type="entry name" value="F-box_SF"/>
    <property type="match status" value="1"/>
</dbReference>
<dbReference type="InterPro" id="IPR036047">
    <property type="entry name" value="F-box-like_dom_sf"/>
</dbReference>
<dbReference type="SUPFAM" id="SSF81383">
    <property type="entry name" value="F-box domain"/>
    <property type="match status" value="1"/>
</dbReference>
<protein>
    <recommendedName>
        <fullName evidence="1">F-box domain-containing protein</fullName>
    </recommendedName>
</protein>
<dbReference type="Pfam" id="PF12937">
    <property type="entry name" value="F-box-like"/>
    <property type="match status" value="1"/>
</dbReference>
<name>A0A9P7ATQ6_9AGAM</name>
<evidence type="ECO:0000259" key="1">
    <source>
        <dbReference type="PROSITE" id="PS50181"/>
    </source>
</evidence>
<evidence type="ECO:0000313" key="3">
    <source>
        <dbReference type="Proteomes" id="UP000719766"/>
    </source>
</evidence>
<dbReference type="OrthoDB" id="2745718at2759"/>
<sequence>MMTTVAIEFLSLPTELIWRILSFLTPRDLCRCAMTCKIVRNAAQNSIHVQYKLELYAQGFTETRNLDSIDVDSRMSSLKRLATLWPSVCHASTIFEDTVRVGNHLLKVRDMKCGIWWMWVNGNIFIRDCNTNIKLSHSFPIHEQFFQDRLPRLVRALVVDPIQDLVVVVPFPDLCIVTGAEQNRHIFSVDFLSASSLLPHPDSLDASLMCQHSFEEFGHYRAALTEEPVICGDRIVVFYCMISHPPGIVRPNLFIQVIDWRKGQAKSHPLREDVAGFHLVDEQKFIVIDTQGIITLYTLEEHGSPLRRVMYRLQESVRAPYYLFHATPSFYGATACPDLEPGYVPSPESQIIVLETLTNACPVILIIDMVIFSGKVLHSETPVEVPWTEWGPQYTCCFRHHPSCQISVFGSKIAYALPRYVHPWELNYKVGRRQALGDHDRFYVHILDFNQRAIARAENIYDPDSPTHFICKPSDYCHAPAISTRPYILTVCRARFSPICLSGLFLEHDRLTLTWSQNGTVHIQVVSPVRVDLDSDLVH</sequence>
<gene>
    <name evidence="2" type="ORF">HD556DRAFT_1526304</name>
</gene>
<reference evidence="2" key="1">
    <citation type="journal article" date="2020" name="New Phytol.">
        <title>Comparative genomics reveals dynamic genome evolution in host specialist ectomycorrhizal fungi.</title>
        <authorList>
            <person name="Lofgren L.A."/>
            <person name="Nguyen N.H."/>
            <person name="Vilgalys R."/>
            <person name="Ruytinx J."/>
            <person name="Liao H.L."/>
            <person name="Branco S."/>
            <person name="Kuo A."/>
            <person name="LaButti K."/>
            <person name="Lipzen A."/>
            <person name="Andreopoulos W."/>
            <person name="Pangilinan J."/>
            <person name="Riley R."/>
            <person name="Hundley H."/>
            <person name="Na H."/>
            <person name="Barry K."/>
            <person name="Grigoriev I.V."/>
            <person name="Stajich J.E."/>
            <person name="Kennedy P.G."/>
        </authorList>
    </citation>
    <scope>NUCLEOTIDE SEQUENCE</scope>
    <source>
        <strain evidence="2">S12</strain>
    </source>
</reference>
<dbReference type="GeneID" id="64603067"/>
<evidence type="ECO:0000313" key="2">
    <source>
        <dbReference type="EMBL" id="KAG1796258.1"/>
    </source>
</evidence>
<comment type="caution">
    <text evidence="2">The sequence shown here is derived from an EMBL/GenBank/DDBJ whole genome shotgun (WGS) entry which is preliminary data.</text>
</comment>
<proteinExistence type="predicted"/>
<accession>A0A9P7ATQ6</accession>
<dbReference type="Gene3D" id="1.20.1280.50">
    <property type="match status" value="1"/>
</dbReference>
<dbReference type="EMBL" id="JABBWE010000019">
    <property type="protein sequence ID" value="KAG1796258.1"/>
    <property type="molecule type" value="Genomic_DNA"/>
</dbReference>
<dbReference type="AlphaFoldDB" id="A0A9P7ATQ6"/>